<proteinExistence type="predicted"/>
<evidence type="ECO:0000313" key="3">
    <source>
        <dbReference type="Proteomes" id="UP000469558"/>
    </source>
</evidence>
<comment type="caution">
    <text evidence="2">The sequence shown here is derived from an EMBL/GenBank/DDBJ whole genome shotgun (WGS) entry which is preliminary data.</text>
</comment>
<accession>A0A8T9BSJ7</accession>
<dbReference type="EMBL" id="QGMK01002374">
    <property type="protein sequence ID" value="TVY59187.1"/>
    <property type="molecule type" value="Genomic_DNA"/>
</dbReference>
<keyword evidence="3" id="KW-1185">Reference proteome</keyword>
<dbReference type="GO" id="GO:0016787">
    <property type="term" value="F:hydrolase activity"/>
    <property type="evidence" value="ECO:0007669"/>
    <property type="project" value="UniProtKB-KW"/>
</dbReference>
<dbReference type="PANTHER" id="PTHR45648">
    <property type="entry name" value="GDSL LIPASE/ACYLHYDROLASE FAMILY PROTEIN (AFU_ORTHOLOGUE AFUA_4G14700)"/>
    <property type="match status" value="1"/>
</dbReference>
<feature type="non-terminal residue" evidence="2">
    <location>
        <position position="179"/>
    </location>
</feature>
<protein>
    <submittedName>
        <fullName evidence="2">Acetylesterase</fullName>
    </submittedName>
</protein>
<name>A0A8T9BSJ7_9HELO</name>
<dbReference type="OrthoDB" id="1600564at2759"/>
<dbReference type="Proteomes" id="UP000469558">
    <property type="component" value="Unassembled WGS sequence"/>
</dbReference>
<evidence type="ECO:0000313" key="2">
    <source>
        <dbReference type="EMBL" id="TVY59187.1"/>
    </source>
</evidence>
<dbReference type="InterPro" id="IPR036514">
    <property type="entry name" value="SGNH_hydro_sf"/>
</dbReference>
<reference evidence="2 3" key="1">
    <citation type="submission" date="2018-05" db="EMBL/GenBank/DDBJ databases">
        <title>Genome sequencing and assembly of the regulated plant pathogen Lachnellula willkommii and related sister species for the development of diagnostic species identification markers.</title>
        <authorList>
            <person name="Giroux E."/>
            <person name="Bilodeau G."/>
        </authorList>
    </citation>
    <scope>NUCLEOTIDE SEQUENCE [LARGE SCALE GENOMIC DNA]</scope>
    <source>
        <strain evidence="2 3">CBS 268.59</strain>
    </source>
</reference>
<gene>
    <name evidence="2" type="primary">aes1_1</name>
    <name evidence="2" type="ORF">LSUE1_G008022</name>
</gene>
<keyword evidence="1" id="KW-0378">Hydrolase</keyword>
<dbReference type="InterPro" id="IPR051058">
    <property type="entry name" value="GDSL_Est/Lipase"/>
</dbReference>
<dbReference type="AlphaFoldDB" id="A0A8T9BSJ7"/>
<evidence type="ECO:0000256" key="1">
    <source>
        <dbReference type="ARBA" id="ARBA00022801"/>
    </source>
</evidence>
<organism evidence="2 3">
    <name type="scientific">Lachnellula suecica</name>
    <dbReference type="NCBI Taxonomy" id="602035"/>
    <lineage>
        <taxon>Eukaryota</taxon>
        <taxon>Fungi</taxon>
        <taxon>Dikarya</taxon>
        <taxon>Ascomycota</taxon>
        <taxon>Pezizomycotina</taxon>
        <taxon>Leotiomycetes</taxon>
        <taxon>Helotiales</taxon>
        <taxon>Lachnaceae</taxon>
        <taxon>Lachnellula</taxon>
    </lineage>
</organism>
<sequence>IGINDISDIAKYTFPYLNITSFPCLYQHIIAAEFRALETVYEAGYRNFLFMNLPPLERTPANIKPGAVPLPNSTMVSTYNALLSTAAQNFSSTHLNTNAMVFDTHTFLSGILDDPSEYGIQNTTGFCARYDAPDIATNYEAYGCLRIGEYFWYNSGHITYRVHELLAGAVGRFLEGASA</sequence>
<dbReference type="Gene3D" id="3.40.50.1110">
    <property type="entry name" value="SGNH hydrolase"/>
    <property type="match status" value="1"/>
</dbReference>
<dbReference type="PANTHER" id="PTHR45648:SF85">
    <property type="entry name" value="A, PUTATIVE (AFU_ORTHOLOGUE AFUA_2G10760)-RELATED"/>
    <property type="match status" value="1"/>
</dbReference>